<evidence type="ECO:0000259" key="3">
    <source>
        <dbReference type="Pfam" id="PF14285"/>
    </source>
</evidence>
<evidence type="ECO:0000313" key="5">
    <source>
        <dbReference type="Proteomes" id="UP000422764"/>
    </source>
</evidence>
<organism evidence="4 5">
    <name type="scientific">Clostridium bovifaecis</name>
    <dbReference type="NCBI Taxonomy" id="2184719"/>
    <lineage>
        <taxon>Bacteria</taxon>
        <taxon>Bacillati</taxon>
        <taxon>Bacillota</taxon>
        <taxon>Clostridia</taxon>
        <taxon>Eubacteriales</taxon>
        <taxon>Clostridiaceae</taxon>
        <taxon>Clostridium</taxon>
    </lineage>
</organism>
<proteinExistence type="predicted"/>
<gene>
    <name evidence="4" type="ORF">GOM49_13300</name>
</gene>
<dbReference type="Proteomes" id="UP000422764">
    <property type="component" value="Chromosome"/>
</dbReference>
<accession>A0A6I6F626</accession>
<keyword evidence="5" id="KW-1185">Reference proteome</keyword>
<feature type="region of interest" description="Disordered" evidence="1">
    <location>
        <begin position="77"/>
        <end position="111"/>
    </location>
</feature>
<reference evidence="4 5" key="1">
    <citation type="submission" date="2019-12" db="EMBL/GenBank/DDBJ databases">
        <title>Genome sequenceing of Clostridium bovifaecis.</title>
        <authorList>
            <person name="Yao Y."/>
        </authorList>
    </citation>
    <scope>NUCLEOTIDE SEQUENCE [LARGE SCALE GENOMIC DNA]</scope>
    <source>
        <strain evidence="4 5">BXX</strain>
    </source>
</reference>
<dbReference type="InterPro" id="IPR025377">
    <property type="entry name" value="DUF4367"/>
</dbReference>
<feature type="transmembrane region" description="Helical" evidence="2">
    <location>
        <begin position="49"/>
        <end position="68"/>
    </location>
</feature>
<evidence type="ECO:0000256" key="1">
    <source>
        <dbReference type="SAM" id="MobiDB-lite"/>
    </source>
</evidence>
<name>A0A6I6F626_9CLOT</name>
<keyword evidence="2" id="KW-1133">Transmembrane helix</keyword>
<keyword evidence="2" id="KW-0472">Membrane</keyword>
<evidence type="ECO:0000313" key="4">
    <source>
        <dbReference type="EMBL" id="QGU95937.1"/>
    </source>
</evidence>
<dbReference type="EMBL" id="CP046522">
    <property type="protein sequence ID" value="QGU95937.1"/>
    <property type="molecule type" value="Genomic_DNA"/>
</dbReference>
<keyword evidence="2" id="KW-0812">Transmembrane</keyword>
<feature type="domain" description="DUF4367" evidence="3">
    <location>
        <begin position="133"/>
        <end position="239"/>
    </location>
</feature>
<dbReference type="Pfam" id="PF14285">
    <property type="entry name" value="DUF4367"/>
    <property type="match status" value="1"/>
</dbReference>
<evidence type="ECO:0000256" key="2">
    <source>
        <dbReference type="SAM" id="Phobius"/>
    </source>
</evidence>
<dbReference type="AlphaFoldDB" id="A0A6I6F626"/>
<protein>
    <submittedName>
        <fullName evidence="4">DUF4367 domain-containing protein</fullName>
    </submittedName>
</protein>
<sequence>MGGLIILNNQNEFKNIADELMEDITVSDELKKKTLASFKRRRNRSSRPLLLPAACMLLIILAISVWRFPSESQSSRHEISKNNAGNPSIMLAPENSDVPLSSDDKSVPPSGPIVSKDIKTLNAAKEYINIAVLEPSYLPKGFQLKEIHGVSNDDSKIKSIFVQYTSKDKIFLLSVEQNREWKNFDGYKAVKINESMGYIRSFKDNPNESTELRWVIDKNLYSIEGAISEDTAIKIAKSLK</sequence>